<dbReference type="Proteomes" id="UP000193144">
    <property type="component" value="Unassembled WGS sequence"/>
</dbReference>
<evidence type="ECO:0000313" key="2">
    <source>
        <dbReference type="Proteomes" id="UP000193144"/>
    </source>
</evidence>
<evidence type="ECO:0008006" key="3">
    <source>
        <dbReference type="Google" id="ProtNLM"/>
    </source>
</evidence>
<dbReference type="InterPro" id="IPR029063">
    <property type="entry name" value="SAM-dependent_MTases_sf"/>
</dbReference>
<dbReference type="OrthoDB" id="184880at2759"/>
<evidence type="ECO:0000313" key="1">
    <source>
        <dbReference type="EMBL" id="ORX94826.1"/>
    </source>
</evidence>
<gene>
    <name evidence="1" type="ORF">BCR34DRAFT_498959</name>
</gene>
<comment type="caution">
    <text evidence="1">The sequence shown here is derived from an EMBL/GenBank/DDBJ whole genome shotgun (WGS) entry which is preliminary data.</text>
</comment>
<accession>A0A1Y1YAN6</accession>
<sequence>MDDEVARFSYQHDVIKNAMGGLVEAPLDLHSKSLRILDSATHDGTWVRDLAISTACMHHELVGTDIDPSHFPDHPPAGMTFRVQDFTKPWPVEWRQSFDLVHQRLSLGNGGTILRQVVWNLCSLVKPGGWIQLIECSHKLPEENGPAMRGFVTVLEGVQASIGVDIEFDEKIAGWLKEAGFGDIEERLVEVKLGASNPNPQLAELGILSTISAARALANYGQTLPVGAIPLSMEKIASLPTDIHAELTEIGGVHSIRVLWGRKPPA</sequence>
<organism evidence="1 2">
    <name type="scientific">Clohesyomyces aquaticus</name>
    <dbReference type="NCBI Taxonomy" id="1231657"/>
    <lineage>
        <taxon>Eukaryota</taxon>
        <taxon>Fungi</taxon>
        <taxon>Dikarya</taxon>
        <taxon>Ascomycota</taxon>
        <taxon>Pezizomycotina</taxon>
        <taxon>Dothideomycetes</taxon>
        <taxon>Pleosporomycetidae</taxon>
        <taxon>Pleosporales</taxon>
        <taxon>Lindgomycetaceae</taxon>
        <taxon>Clohesyomyces</taxon>
    </lineage>
</organism>
<dbReference type="EMBL" id="MCFA01000298">
    <property type="protein sequence ID" value="ORX94826.1"/>
    <property type="molecule type" value="Genomic_DNA"/>
</dbReference>
<dbReference type="AlphaFoldDB" id="A0A1Y1YAN6"/>
<protein>
    <recommendedName>
        <fullName evidence="3">S-adenosyl-L-methionine-dependent methyltransferase</fullName>
    </recommendedName>
</protein>
<dbReference type="Gene3D" id="3.40.50.150">
    <property type="entry name" value="Vaccinia Virus protein VP39"/>
    <property type="match status" value="1"/>
</dbReference>
<dbReference type="SUPFAM" id="SSF53335">
    <property type="entry name" value="S-adenosyl-L-methionine-dependent methyltransferases"/>
    <property type="match status" value="1"/>
</dbReference>
<keyword evidence="2" id="KW-1185">Reference proteome</keyword>
<name>A0A1Y1YAN6_9PLEO</name>
<dbReference type="STRING" id="1231657.A0A1Y1YAN6"/>
<reference evidence="1 2" key="1">
    <citation type="submission" date="2016-07" db="EMBL/GenBank/DDBJ databases">
        <title>Pervasive Adenine N6-methylation of Active Genes in Fungi.</title>
        <authorList>
            <consortium name="DOE Joint Genome Institute"/>
            <person name="Mondo S.J."/>
            <person name="Dannebaum R.O."/>
            <person name="Kuo R.C."/>
            <person name="Labutti K."/>
            <person name="Haridas S."/>
            <person name="Kuo A."/>
            <person name="Salamov A."/>
            <person name="Ahrendt S.R."/>
            <person name="Lipzen A."/>
            <person name="Sullivan W."/>
            <person name="Andreopoulos W.B."/>
            <person name="Clum A."/>
            <person name="Lindquist E."/>
            <person name="Daum C."/>
            <person name="Ramamoorthy G.K."/>
            <person name="Gryganskyi A."/>
            <person name="Culley D."/>
            <person name="Magnuson J.K."/>
            <person name="James T.Y."/>
            <person name="O'Malley M.A."/>
            <person name="Stajich J.E."/>
            <person name="Spatafora J.W."/>
            <person name="Visel A."/>
            <person name="Grigoriev I.V."/>
        </authorList>
    </citation>
    <scope>NUCLEOTIDE SEQUENCE [LARGE SCALE GENOMIC DNA]</scope>
    <source>
        <strain evidence="1 2">CBS 115471</strain>
    </source>
</reference>
<proteinExistence type="predicted"/>